<evidence type="ECO:0000256" key="7">
    <source>
        <dbReference type="ARBA" id="ARBA00022679"/>
    </source>
</evidence>
<name>A0ABM8AZR9_9BACT</name>
<evidence type="ECO:0000256" key="10">
    <source>
        <dbReference type="ARBA" id="ARBA00022777"/>
    </source>
</evidence>
<dbReference type="RefSeq" id="WP_281762881.1">
    <property type="nucleotide sequence ID" value="NZ_AP026709.1"/>
</dbReference>
<evidence type="ECO:0000256" key="3">
    <source>
        <dbReference type="ARBA" id="ARBA00004742"/>
    </source>
</evidence>
<evidence type="ECO:0000256" key="2">
    <source>
        <dbReference type="ARBA" id="ARBA00002988"/>
    </source>
</evidence>
<comment type="pathway">
    <text evidence="3">Carbohydrate biosynthesis; gluconeogenesis.</text>
</comment>
<dbReference type="Proteomes" id="UP001317742">
    <property type="component" value="Chromosome"/>
</dbReference>
<evidence type="ECO:0000256" key="13">
    <source>
        <dbReference type="ARBA" id="ARBA00033470"/>
    </source>
</evidence>
<evidence type="ECO:0000256" key="6">
    <source>
        <dbReference type="ARBA" id="ARBA00021623"/>
    </source>
</evidence>
<dbReference type="SUPFAM" id="SSF52009">
    <property type="entry name" value="Phosphohistidine domain"/>
    <property type="match status" value="1"/>
</dbReference>
<evidence type="ECO:0000256" key="14">
    <source>
        <dbReference type="ARBA" id="ARBA00047700"/>
    </source>
</evidence>
<reference evidence="17 18" key="1">
    <citation type="submission" date="2022-08" db="EMBL/GenBank/DDBJ databases">
        <title>Genome Sequence of the sulphate-reducing bacterium, Pseudodesulfovibrio sp. SYK.</title>
        <authorList>
            <person name="Kondo R."/>
            <person name="Kataoka T."/>
        </authorList>
    </citation>
    <scope>NUCLEOTIDE SEQUENCE [LARGE SCALE GENOMIC DNA]</scope>
    <source>
        <strain evidence="17 18">SYK</strain>
    </source>
</reference>
<dbReference type="SUPFAM" id="SSF56059">
    <property type="entry name" value="Glutathione synthetase ATP-binding domain-like"/>
    <property type="match status" value="1"/>
</dbReference>
<feature type="domain" description="PEP-utilising enzyme mobile" evidence="15">
    <location>
        <begin position="480"/>
        <end position="551"/>
    </location>
</feature>
<keyword evidence="7" id="KW-0808">Transferase</keyword>
<comment type="function">
    <text evidence="2">Catalyzes the phosphorylation of pyruvate to phosphoenolpyruvate.</text>
</comment>
<dbReference type="InterPro" id="IPR002192">
    <property type="entry name" value="PPDK_AMP/ATP-bd"/>
</dbReference>
<evidence type="ECO:0000259" key="15">
    <source>
        <dbReference type="Pfam" id="PF00391"/>
    </source>
</evidence>
<keyword evidence="9" id="KW-0547">Nucleotide-binding</keyword>
<evidence type="ECO:0000313" key="18">
    <source>
        <dbReference type="Proteomes" id="UP001317742"/>
    </source>
</evidence>
<accession>A0ABM8AZR9</accession>
<dbReference type="InterPro" id="IPR036637">
    <property type="entry name" value="Phosphohistidine_dom_sf"/>
</dbReference>
<dbReference type="Pfam" id="PF01326">
    <property type="entry name" value="PPDK_N"/>
    <property type="match status" value="1"/>
</dbReference>
<comment type="similarity">
    <text evidence="4">Belongs to the PEP-utilizing enzyme family.</text>
</comment>
<feature type="domain" description="Pyruvate phosphate dikinase AMP/ATP-binding" evidence="16">
    <location>
        <begin position="134"/>
        <end position="434"/>
    </location>
</feature>
<evidence type="ECO:0000256" key="1">
    <source>
        <dbReference type="ARBA" id="ARBA00001946"/>
    </source>
</evidence>
<keyword evidence="12" id="KW-0460">Magnesium</keyword>
<protein>
    <recommendedName>
        <fullName evidence="6">Phosphoenolpyruvate synthase</fullName>
        <ecNumber evidence="5">2.7.9.2</ecNumber>
    </recommendedName>
    <alternativeName>
        <fullName evidence="13">Pyruvate, water dikinase</fullName>
    </alternativeName>
</protein>
<comment type="catalytic activity">
    <reaction evidence="14">
        <text>pyruvate + ATP + H2O = phosphoenolpyruvate + AMP + phosphate + 2 H(+)</text>
        <dbReference type="Rhea" id="RHEA:11364"/>
        <dbReference type="ChEBI" id="CHEBI:15361"/>
        <dbReference type="ChEBI" id="CHEBI:15377"/>
        <dbReference type="ChEBI" id="CHEBI:15378"/>
        <dbReference type="ChEBI" id="CHEBI:30616"/>
        <dbReference type="ChEBI" id="CHEBI:43474"/>
        <dbReference type="ChEBI" id="CHEBI:58702"/>
        <dbReference type="ChEBI" id="CHEBI:456215"/>
        <dbReference type="EC" id="2.7.9.2"/>
    </reaction>
</comment>
<dbReference type="Gene3D" id="3.30.470.20">
    <property type="entry name" value="ATP-grasp fold, B domain"/>
    <property type="match status" value="1"/>
</dbReference>
<evidence type="ECO:0000256" key="9">
    <source>
        <dbReference type="ARBA" id="ARBA00022741"/>
    </source>
</evidence>
<keyword evidence="18" id="KW-1185">Reference proteome</keyword>
<dbReference type="InterPro" id="IPR008279">
    <property type="entry name" value="PEP-util_enz_mobile_dom"/>
</dbReference>
<dbReference type="EC" id="2.7.9.2" evidence="5"/>
<keyword evidence="8" id="KW-0479">Metal-binding</keyword>
<gene>
    <name evidence="17" type="ORF">SYK_13720</name>
</gene>
<evidence type="ECO:0000256" key="5">
    <source>
        <dbReference type="ARBA" id="ARBA00011996"/>
    </source>
</evidence>
<dbReference type="Gene3D" id="3.30.1490.20">
    <property type="entry name" value="ATP-grasp fold, A domain"/>
    <property type="match status" value="1"/>
</dbReference>
<evidence type="ECO:0000256" key="11">
    <source>
        <dbReference type="ARBA" id="ARBA00022840"/>
    </source>
</evidence>
<proteinExistence type="inferred from homology"/>
<comment type="cofactor">
    <cofactor evidence="1">
        <name>Mg(2+)</name>
        <dbReference type="ChEBI" id="CHEBI:18420"/>
    </cofactor>
</comment>
<evidence type="ECO:0000256" key="4">
    <source>
        <dbReference type="ARBA" id="ARBA00007837"/>
    </source>
</evidence>
<keyword evidence="11" id="KW-0067">ATP-binding</keyword>
<sequence length="864" mass="93968">MQTLFKTLFNCIRKSSAGHDEDRERFLAKTENFRLLLAANNKALEIMAQITEEAQSESIFSMAHVRAQCLKAASGVRQMIERLCLMAPGKYGELSDVFNNIVLSMEKAMDEGTKQSSGPLVLQMEDIRADSLPQTGSKMAMLGEVKAALGVEVPRGFSITASSYHLFMERSGLGDEINRLIQIHDNETLDGLRLLEESIRHAIDMTVIPQDIEQAVIKKCRKLGNVRMAVRSSAVGEDSEDASFAGQFMSKLGVKAGDVLEAYRSVLASAYSATAMAYRLNRGLRDDAVVMCVACMEMIDAKAGGVIYTRSPMGHDDGRVVVNAVPGLPRTVVDGCSLVDSWVVERVSLAIRSKDIAAKEVCYVKTSGGRISKEKLYGDRSVAPSVSDSVIQQLVWLALRIESHFGSPQDIEWALARDGRIVILQCRPLSVCVPHEEVLPHTNNDEDAASILLHSCVVASPGVAAGRVALIASDEDMSQFPESGILLARSARPHLSVLMSQVSGLVTEYGSPVGHLANVAREFGKPYLIAGPGAVEQLSGVGVVTINADNGNIYLGMRQSQIDESVDSVSSPSSNEVHLALQRMMPYIVPLSLTDPESPQFSPENCVSLHDITRFCHEKAVNEMFMGGEQLTANARKLVGKMPMQYWLIDIGGGTAESCDNTRVCLDDIRSNTMKALWRGMTAIPWDGPPPVAPGGLMSVFSEAACNPALAPGMANSMGDRNYFTVGRHYCNLQSRFGFHFCTIEGFAGDTPVENYALFQFKGGGADIVRRSRRANMIGEILERYGFIVEVRDDALFARIEGVEKEAVEQALVVAGYLLVHTRQVDMVAADPDSISRYGQKFTADIGALLSGTAEESQDWRCGA</sequence>
<dbReference type="EMBL" id="AP026709">
    <property type="protein sequence ID" value="BDQ37012.1"/>
    <property type="molecule type" value="Genomic_DNA"/>
</dbReference>
<dbReference type="InterPro" id="IPR013815">
    <property type="entry name" value="ATP_grasp_subdomain_1"/>
</dbReference>
<evidence type="ECO:0000259" key="16">
    <source>
        <dbReference type="Pfam" id="PF01326"/>
    </source>
</evidence>
<evidence type="ECO:0000256" key="12">
    <source>
        <dbReference type="ARBA" id="ARBA00022842"/>
    </source>
</evidence>
<dbReference type="PANTHER" id="PTHR43030:SF1">
    <property type="entry name" value="PHOSPHOENOLPYRUVATE SYNTHASE"/>
    <property type="match status" value="1"/>
</dbReference>
<organism evidence="17 18">
    <name type="scientific">Pseudodesulfovibrio nedwellii</name>
    <dbReference type="NCBI Taxonomy" id="2973072"/>
    <lineage>
        <taxon>Bacteria</taxon>
        <taxon>Pseudomonadati</taxon>
        <taxon>Thermodesulfobacteriota</taxon>
        <taxon>Desulfovibrionia</taxon>
        <taxon>Desulfovibrionales</taxon>
        <taxon>Desulfovibrionaceae</taxon>
    </lineage>
</organism>
<dbReference type="PANTHER" id="PTHR43030">
    <property type="entry name" value="PHOSPHOENOLPYRUVATE SYNTHASE"/>
    <property type="match status" value="1"/>
</dbReference>
<dbReference type="Pfam" id="PF00391">
    <property type="entry name" value="PEP-utilizers"/>
    <property type="match status" value="1"/>
</dbReference>
<evidence type="ECO:0000256" key="8">
    <source>
        <dbReference type="ARBA" id="ARBA00022723"/>
    </source>
</evidence>
<keyword evidence="10" id="KW-0418">Kinase</keyword>
<dbReference type="Gene3D" id="3.50.30.10">
    <property type="entry name" value="Phosphohistidine domain"/>
    <property type="match status" value="1"/>
</dbReference>
<dbReference type="InterPro" id="IPR006319">
    <property type="entry name" value="PEP_synth"/>
</dbReference>
<evidence type="ECO:0000313" key="17">
    <source>
        <dbReference type="EMBL" id="BDQ37012.1"/>
    </source>
</evidence>